<sequence>MPLPELLHRALFKGVSLLPPAVQAALLRRYFDWWHRSPDPWRLGTDDYERHKYATTLRLLPDRTYRHILDVGCSEGVFTHMLATGHPEAEVTGVDVSERALNRARGRPGPARLSFTRADLISYERSRAFDLVVCAETLYYVGRHERLRLASARLVDLVRPGGLLILVHPWPEARRLYTHIDGAMTRVLHHVERDSPRPFAVTAFEA</sequence>
<dbReference type="GO" id="GO:0008757">
    <property type="term" value="F:S-adenosylmethionine-dependent methyltransferase activity"/>
    <property type="evidence" value="ECO:0007669"/>
    <property type="project" value="InterPro"/>
</dbReference>
<gene>
    <name evidence="4" type="ORF">SAMN05444920_107408</name>
</gene>
<keyword evidence="1" id="KW-0489">Methyltransferase</keyword>
<keyword evidence="2" id="KW-0808">Transferase</keyword>
<evidence type="ECO:0000313" key="5">
    <source>
        <dbReference type="Proteomes" id="UP000236732"/>
    </source>
</evidence>
<dbReference type="InterPro" id="IPR029063">
    <property type="entry name" value="SAM-dependent_MTases_sf"/>
</dbReference>
<dbReference type="GO" id="GO:0009312">
    <property type="term" value="P:oligosaccharide biosynthetic process"/>
    <property type="evidence" value="ECO:0007669"/>
    <property type="project" value="InterPro"/>
</dbReference>
<evidence type="ECO:0000256" key="2">
    <source>
        <dbReference type="ARBA" id="ARBA00022679"/>
    </source>
</evidence>
<dbReference type="CDD" id="cd02440">
    <property type="entry name" value="AdoMet_MTases"/>
    <property type="match status" value="1"/>
</dbReference>
<dbReference type="RefSeq" id="WP_103958752.1">
    <property type="nucleotide sequence ID" value="NZ_FNVT01000007.1"/>
</dbReference>
<organism evidence="4 5">
    <name type="scientific">Nonomuraea solani</name>
    <dbReference type="NCBI Taxonomy" id="1144553"/>
    <lineage>
        <taxon>Bacteria</taxon>
        <taxon>Bacillati</taxon>
        <taxon>Actinomycetota</taxon>
        <taxon>Actinomycetes</taxon>
        <taxon>Streptosporangiales</taxon>
        <taxon>Streptosporangiaceae</taxon>
        <taxon>Nonomuraea</taxon>
    </lineage>
</organism>
<proteinExistence type="predicted"/>
<dbReference type="Pfam" id="PF05401">
    <property type="entry name" value="NodS"/>
    <property type="match status" value="1"/>
</dbReference>
<dbReference type="Proteomes" id="UP000236732">
    <property type="component" value="Unassembled WGS sequence"/>
</dbReference>
<keyword evidence="5" id="KW-1185">Reference proteome</keyword>
<reference evidence="4 5" key="1">
    <citation type="submission" date="2016-10" db="EMBL/GenBank/DDBJ databases">
        <authorList>
            <person name="de Groot N.N."/>
        </authorList>
    </citation>
    <scope>NUCLEOTIDE SEQUENCE [LARGE SCALE GENOMIC DNA]</scope>
    <source>
        <strain evidence="4 5">CGMCC 4.7037</strain>
    </source>
</reference>
<keyword evidence="3" id="KW-0949">S-adenosyl-L-methionine</keyword>
<dbReference type="OrthoDB" id="116799at2"/>
<dbReference type="InterPro" id="IPR008715">
    <property type="entry name" value="SAM-MeTfrase_NodS-like"/>
</dbReference>
<dbReference type="GO" id="GO:0032259">
    <property type="term" value="P:methylation"/>
    <property type="evidence" value="ECO:0007669"/>
    <property type="project" value="UniProtKB-KW"/>
</dbReference>
<name>A0A1H6E2N4_9ACTN</name>
<dbReference type="EMBL" id="FNVT01000007">
    <property type="protein sequence ID" value="SEG91978.1"/>
    <property type="molecule type" value="Genomic_DNA"/>
</dbReference>
<dbReference type="PANTHER" id="PTHR43464:SF19">
    <property type="entry name" value="UBIQUINONE BIOSYNTHESIS O-METHYLTRANSFERASE, MITOCHONDRIAL"/>
    <property type="match status" value="1"/>
</dbReference>
<dbReference type="SUPFAM" id="SSF53335">
    <property type="entry name" value="S-adenosyl-L-methionine-dependent methyltransferases"/>
    <property type="match status" value="1"/>
</dbReference>
<evidence type="ECO:0000256" key="3">
    <source>
        <dbReference type="ARBA" id="ARBA00022691"/>
    </source>
</evidence>
<evidence type="ECO:0000313" key="4">
    <source>
        <dbReference type="EMBL" id="SEG91978.1"/>
    </source>
</evidence>
<protein>
    <submittedName>
        <fullName evidence="4">Nodulation protein S (NodS)</fullName>
    </submittedName>
</protein>
<accession>A0A1H6E2N4</accession>
<evidence type="ECO:0000256" key="1">
    <source>
        <dbReference type="ARBA" id="ARBA00022603"/>
    </source>
</evidence>
<dbReference type="AlphaFoldDB" id="A0A1H6E2N4"/>
<dbReference type="PANTHER" id="PTHR43464">
    <property type="entry name" value="METHYLTRANSFERASE"/>
    <property type="match status" value="1"/>
</dbReference>
<dbReference type="Gene3D" id="3.40.50.150">
    <property type="entry name" value="Vaccinia Virus protein VP39"/>
    <property type="match status" value="1"/>
</dbReference>